<sequence>MCDFIGIGIGLFFVSIGRLFLYLNTKGEQKALKLFSLFSFESGVILLGFLIILISSLSLLGIGTGTCKSIFD</sequence>
<feature type="transmembrane region" description="Helical" evidence="1">
    <location>
        <begin position="44"/>
        <end position="63"/>
    </location>
</feature>
<feature type="transmembrane region" description="Helical" evidence="1">
    <location>
        <begin position="6"/>
        <end position="23"/>
    </location>
</feature>
<dbReference type="Proteomes" id="UP000676456">
    <property type="component" value="Unassembled WGS sequence"/>
</dbReference>
<keyword evidence="1" id="KW-0812">Transmembrane</keyword>
<accession>A0A942Z2W3</accession>
<evidence type="ECO:0000313" key="3">
    <source>
        <dbReference type="Proteomes" id="UP000676456"/>
    </source>
</evidence>
<reference evidence="2 3" key="1">
    <citation type="submission" date="2021-05" db="EMBL/GenBank/DDBJ databases">
        <title>Novel Bacillus species.</title>
        <authorList>
            <person name="Liu G."/>
        </authorList>
    </citation>
    <scope>NUCLEOTIDE SEQUENCE [LARGE SCALE GENOMIC DNA]</scope>
    <source>
        <strain evidence="2 3">FJAT-49682</strain>
    </source>
</reference>
<dbReference type="EMBL" id="JAGYPN010000001">
    <property type="protein sequence ID" value="MBS4221894.1"/>
    <property type="molecule type" value="Genomic_DNA"/>
</dbReference>
<keyword evidence="3" id="KW-1185">Reference proteome</keyword>
<proteinExistence type="predicted"/>
<evidence type="ECO:0000313" key="2">
    <source>
        <dbReference type="EMBL" id="MBS4221894.1"/>
    </source>
</evidence>
<keyword evidence="1" id="KW-1133">Transmembrane helix</keyword>
<name>A0A942Z2W3_9BACI</name>
<keyword evidence="1" id="KW-0472">Membrane</keyword>
<organism evidence="2 3">
    <name type="scientific">Lederbergia citrea</name>
    <dbReference type="NCBI Taxonomy" id="2833581"/>
    <lineage>
        <taxon>Bacteria</taxon>
        <taxon>Bacillati</taxon>
        <taxon>Bacillota</taxon>
        <taxon>Bacilli</taxon>
        <taxon>Bacillales</taxon>
        <taxon>Bacillaceae</taxon>
        <taxon>Lederbergia</taxon>
    </lineage>
</organism>
<comment type="caution">
    <text evidence="2">The sequence shown here is derived from an EMBL/GenBank/DDBJ whole genome shotgun (WGS) entry which is preliminary data.</text>
</comment>
<evidence type="ECO:0000256" key="1">
    <source>
        <dbReference type="SAM" id="Phobius"/>
    </source>
</evidence>
<dbReference type="RefSeq" id="WP_213096881.1">
    <property type="nucleotide sequence ID" value="NZ_JAGYPN010000001.1"/>
</dbReference>
<protein>
    <submittedName>
        <fullName evidence="2">Uncharacterized protein</fullName>
    </submittedName>
</protein>
<dbReference type="AlphaFoldDB" id="A0A942Z2W3"/>
<gene>
    <name evidence="2" type="ORF">KHA91_03890</name>
</gene>